<evidence type="ECO:0000256" key="1">
    <source>
        <dbReference type="SAM" id="MobiDB-lite"/>
    </source>
</evidence>
<gene>
    <name evidence="2" type="ordered locus">AM1_G0068</name>
</gene>
<dbReference type="KEGG" id="amr:AM1_G0068"/>
<dbReference type="HOGENOM" id="CLU_134386_0_0_3"/>
<reference evidence="2 3" key="1">
    <citation type="journal article" date="2008" name="Proc. Natl. Acad. Sci. U.S.A.">
        <title>Niche adaptation and genome expansion in the chlorophyll d-producing cyanobacterium Acaryochloris marina.</title>
        <authorList>
            <person name="Swingley W.D."/>
            <person name="Chen M."/>
            <person name="Cheung P.C."/>
            <person name="Conrad A.L."/>
            <person name="Dejesa L.C."/>
            <person name="Hao J."/>
            <person name="Honchak B.M."/>
            <person name="Karbach L.E."/>
            <person name="Kurdoglu A."/>
            <person name="Lahiri S."/>
            <person name="Mastrian S.D."/>
            <person name="Miyashita H."/>
            <person name="Page L."/>
            <person name="Ramakrishna P."/>
            <person name="Satoh S."/>
            <person name="Sattley W.M."/>
            <person name="Shimada Y."/>
            <person name="Taylor H.L."/>
            <person name="Tomo T."/>
            <person name="Tsuchiya T."/>
            <person name="Wang Z.T."/>
            <person name="Raymond J."/>
            <person name="Mimuro M."/>
            <person name="Blankenship R.E."/>
            <person name="Touchman J.W."/>
        </authorList>
    </citation>
    <scope>NUCLEOTIDE SEQUENCE [LARGE SCALE GENOMIC DNA]</scope>
    <source>
        <strain evidence="3">MBIC 11017</strain>
        <plasmid evidence="3">Plasmid pREB7</plasmid>
    </source>
</reference>
<dbReference type="Proteomes" id="UP000000268">
    <property type="component" value="Plasmid pREB7"/>
</dbReference>
<feature type="region of interest" description="Disordered" evidence="1">
    <location>
        <begin position="1"/>
        <end position="26"/>
    </location>
</feature>
<keyword evidence="3" id="KW-1185">Reference proteome</keyword>
<protein>
    <submittedName>
        <fullName evidence="2">Uncharacterized protein</fullName>
    </submittedName>
</protein>
<keyword evidence="2" id="KW-0614">Plasmid</keyword>
<organism evidence="2 3">
    <name type="scientific">Acaryochloris marina (strain MBIC 11017)</name>
    <dbReference type="NCBI Taxonomy" id="329726"/>
    <lineage>
        <taxon>Bacteria</taxon>
        <taxon>Bacillati</taxon>
        <taxon>Cyanobacteriota</taxon>
        <taxon>Cyanophyceae</taxon>
        <taxon>Acaryochloridales</taxon>
        <taxon>Acaryochloridaceae</taxon>
        <taxon>Acaryochloris</taxon>
    </lineage>
</organism>
<dbReference type="OrthoDB" id="529403at2"/>
<accession>A8ZQG2</accession>
<evidence type="ECO:0000313" key="2">
    <source>
        <dbReference type="EMBL" id="ABW33248.1"/>
    </source>
</evidence>
<dbReference type="EMBL" id="CP000844">
    <property type="protein sequence ID" value="ABW33248.1"/>
    <property type="molecule type" value="Genomic_DNA"/>
</dbReference>
<sequence length="164" mass="18849">MARKSKDFSELIHQKQRQEQKNADSFERLQNKVKEIAGEDVSRNMVFNPPDVNKMSEVLQELVAPYVQTTPSISELDNFLKIAVLAWNIALTSPEERQVALKQIFSEMASSTDQDIIEGLKSLVEELIERKDHYFWSCQRSITSFDLQDQGDSYFLSVASTLEE</sequence>
<dbReference type="AlphaFoldDB" id="A8ZQG2"/>
<name>A8ZQG2_ACAM1</name>
<dbReference type="RefSeq" id="WP_012168316.1">
    <property type="nucleotide sequence ID" value="NC_009932.1"/>
</dbReference>
<evidence type="ECO:0000313" key="3">
    <source>
        <dbReference type="Proteomes" id="UP000000268"/>
    </source>
</evidence>
<dbReference type="eggNOG" id="ENOG5032SHT">
    <property type="taxonomic scope" value="Bacteria"/>
</dbReference>
<geneLocation type="plasmid" evidence="2 3">
    <name>pREB7</name>
</geneLocation>
<proteinExistence type="predicted"/>